<keyword evidence="10" id="KW-0677">Repeat</keyword>
<dbReference type="GO" id="GO:0005634">
    <property type="term" value="C:nucleus"/>
    <property type="evidence" value="ECO:0007669"/>
    <property type="project" value="UniProtKB-SubCell"/>
</dbReference>
<dbReference type="InterPro" id="IPR002048">
    <property type="entry name" value="EF_hand_dom"/>
</dbReference>
<dbReference type="GO" id="GO:0005737">
    <property type="term" value="C:cytoplasm"/>
    <property type="evidence" value="ECO:0007669"/>
    <property type="project" value="UniProtKB-SubCell"/>
</dbReference>
<evidence type="ECO:0000256" key="2">
    <source>
        <dbReference type="ARBA" id="ARBA00004236"/>
    </source>
</evidence>
<dbReference type="PROSITE" id="PS50222">
    <property type="entry name" value="EF_HAND_2"/>
    <property type="match status" value="1"/>
</dbReference>
<evidence type="ECO:0000259" key="17">
    <source>
        <dbReference type="PROSITE" id="PS50222"/>
    </source>
</evidence>
<dbReference type="EMBL" id="JBIMZQ010000011">
    <property type="protein sequence ID" value="KAL3668539.1"/>
    <property type="molecule type" value="Genomic_DNA"/>
</dbReference>
<evidence type="ECO:0000256" key="5">
    <source>
        <dbReference type="ARBA" id="ARBA00022475"/>
    </source>
</evidence>
<keyword evidence="4" id="KW-0813">Transport</keyword>
<evidence type="ECO:0000256" key="13">
    <source>
        <dbReference type="ARBA" id="ARBA00023136"/>
    </source>
</evidence>
<keyword evidence="5" id="KW-1003">Cell membrane</keyword>
<comment type="similarity">
    <text evidence="16">Belongs to the calcineurin regulatory subunit family. CHP subfamily.</text>
</comment>
<evidence type="ECO:0000256" key="9">
    <source>
        <dbReference type="ARBA" id="ARBA00022723"/>
    </source>
</evidence>
<organism evidence="18 19">
    <name type="scientific">Phytophthora oleae</name>
    <dbReference type="NCBI Taxonomy" id="2107226"/>
    <lineage>
        <taxon>Eukaryota</taxon>
        <taxon>Sar</taxon>
        <taxon>Stramenopiles</taxon>
        <taxon>Oomycota</taxon>
        <taxon>Peronosporomycetes</taxon>
        <taxon>Peronosporales</taxon>
        <taxon>Peronosporaceae</taxon>
        <taxon>Phytophthora</taxon>
    </lineage>
</organism>
<name>A0ABD3FU69_9STRA</name>
<evidence type="ECO:0000256" key="1">
    <source>
        <dbReference type="ARBA" id="ARBA00004123"/>
    </source>
</evidence>
<keyword evidence="7" id="KW-0597">Phosphoprotein</keyword>
<dbReference type="SUPFAM" id="SSF47473">
    <property type="entry name" value="EF-hand"/>
    <property type="match status" value="1"/>
</dbReference>
<evidence type="ECO:0000313" key="19">
    <source>
        <dbReference type="Proteomes" id="UP001632037"/>
    </source>
</evidence>
<evidence type="ECO:0000256" key="8">
    <source>
        <dbReference type="ARBA" id="ARBA00022707"/>
    </source>
</evidence>
<dbReference type="GO" id="GO:0005886">
    <property type="term" value="C:plasma membrane"/>
    <property type="evidence" value="ECO:0007669"/>
    <property type="project" value="UniProtKB-SubCell"/>
</dbReference>
<proteinExistence type="inferred from homology"/>
<dbReference type="Proteomes" id="UP001632037">
    <property type="component" value="Unassembled WGS sequence"/>
</dbReference>
<keyword evidence="15" id="KW-0449">Lipoprotein</keyword>
<evidence type="ECO:0000256" key="14">
    <source>
        <dbReference type="ARBA" id="ARBA00023242"/>
    </source>
</evidence>
<accession>A0ABD3FU69</accession>
<keyword evidence="19" id="KW-1185">Reference proteome</keyword>
<dbReference type="Gene3D" id="1.10.238.10">
    <property type="entry name" value="EF-hand"/>
    <property type="match status" value="1"/>
</dbReference>
<reference evidence="18 19" key="1">
    <citation type="submission" date="2024-09" db="EMBL/GenBank/DDBJ databases">
        <title>Genome sequencing and assembly of Phytophthora oleae, isolate VK10A, causative agent of rot of olive drupes.</title>
        <authorList>
            <person name="Conti Taguali S."/>
            <person name="Riolo M."/>
            <person name="La Spada F."/>
            <person name="Cacciola S.O."/>
            <person name="Dionisio G."/>
        </authorList>
    </citation>
    <scope>NUCLEOTIDE SEQUENCE [LARGE SCALE GENOMIC DNA]</scope>
    <source>
        <strain evidence="18 19">VK10A</strain>
    </source>
</reference>
<comment type="subcellular location">
    <subcellularLocation>
        <location evidence="2">Cell membrane</location>
    </subcellularLocation>
    <subcellularLocation>
        <location evidence="3">Cytoplasm</location>
    </subcellularLocation>
    <subcellularLocation>
        <location evidence="1">Nucleus</location>
    </subcellularLocation>
</comment>
<dbReference type="InterPro" id="IPR051875">
    <property type="entry name" value="Calcineurin_B_homologous"/>
</dbReference>
<evidence type="ECO:0000256" key="12">
    <source>
        <dbReference type="ARBA" id="ARBA00022927"/>
    </source>
</evidence>
<dbReference type="PROSITE" id="PS00018">
    <property type="entry name" value="EF_HAND_1"/>
    <property type="match status" value="1"/>
</dbReference>
<evidence type="ECO:0000256" key="16">
    <source>
        <dbReference type="ARBA" id="ARBA00038164"/>
    </source>
</evidence>
<feature type="domain" description="EF-hand" evidence="17">
    <location>
        <begin position="68"/>
        <end position="103"/>
    </location>
</feature>
<dbReference type="GO" id="GO:0046872">
    <property type="term" value="F:metal ion binding"/>
    <property type="evidence" value="ECO:0007669"/>
    <property type="project" value="UniProtKB-KW"/>
</dbReference>
<evidence type="ECO:0000313" key="18">
    <source>
        <dbReference type="EMBL" id="KAL3668539.1"/>
    </source>
</evidence>
<evidence type="ECO:0000256" key="4">
    <source>
        <dbReference type="ARBA" id="ARBA00022448"/>
    </source>
</evidence>
<dbReference type="Pfam" id="PF13405">
    <property type="entry name" value="EF-hand_6"/>
    <property type="match status" value="1"/>
</dbReference>
<keyword evidence="9" id="KW-0479">Metal-binding</keyword>
<comment type="caution">
    <text evidence="18">The sequence shown here is derived from an EMBL/GenBank/DDBJ whole genome shotgun (WGS) entry which is preliminary data.</text>
</comment>
<protein>
    <recommendedName>
        <fullName evidence="17">EF-hand domain-containing protein</fullName>
    </recommendedName>
</protein>
<gene>
    <name evidence="18" type="ORF">V7S43_006622</name>
</gene>
<dbReference type="AlphaFoldDB" id="A0ABD3FU69"/>
<evidence type="ECO:0000256" key="6">
    <source>
        <dbReference type="ARBA" id="ARBA00022490"/>
    </source>
</evidence>
<evidence type="ECO:0000256" key="3">
    <source>
        <dbReference type="ARBA" id="ARBA00004496"/>
    </source>
</evidence>
<sequence length="131" mass="14704">MTKEEFYSLPGIAVNPLRDQLFNSLELTDTRTIAFAEFAKFVQVFSYSSSQDAKLKGFVLTSLENLADTDRPASVAFKIHDFDSDGKISRDDLRAYCSLVFPRAESDGDSAANAQQEVIHFSFTKNCTHFM</sequence>
<keyword evidence="8" id="KW-0519">Myristate</keyword>
<evidence type="ECO:0000256" key="15">
    <source>
        <dbReference type="ARBA" id="ARBA00023288"/>
    </source>
</evidence>
<dbReference type="GO" id="GO:0015031">
    <property type="term" value="P:protein transport"/>
    <property type="evidence" value="ECO:0007669"/>
    <property type="project" value="UniProtKB-KW"/>
</dbReference>
<evidence type="ECO:0000256" key="7">
    <source>
        <dbReference type="ARBA" id="ARBA00022553"/>
    </source>
</evidence>
<dbReference type="InterPro" id="IPR018247">
    <property type="entry name" value="EF_Hand_1_Ca_BS"/>
</dbReference>
<keyword evidence="11" id="KW-0106">Calcium</keyword>
<keyword evidence="13" id="KW-0472">Membrane</keyword>
<evidence type="ECO:0000256" key="10">
    <source>
        <dbReference type="ARBA" id="ARBA00022737"/>
    </source>
</evidence>
<keyword evidence="14" id="KW-0539">Nucleus</keyword>
<evidence type="ECO:0000256" key="11">
    <source>
        <dbReference type="ARBA" id="ARBA00022837"/>
    </source>
</evidence>
<keyword evidence="6" id="KW-0963">Cytoplasm</keyword>
<keyword evidence="12" id="KW-0653">Protein transport</keyword>
<dbReference type="PANTHER" id="PTHR46002">
    <property type="entry name" value="EG:114D9.1 PROTEIN-RELATED"/>
    <property type="match status" value="1"/>
</dbReference>
<dbReference type="InterPro" id="IPR011992">
    <property type="entry name" value="EF-hand-dom_pair"/>
</dbReference>